<evidence type="ECO:0000313" key="1">
    <source>
        <dbReference type="EMBL" id="SFU04299.1"/>
    </source>
</evidence>
<accession>A0A1I7CY18</accession>
<dbReference type="EMBL" id="FPBA01000028">
    <property type="protein sequence ID" value="SFU04299.1"/>
    <property type="molecule type" value="Genomic_DNA"/>
</dbReference>
<dbReference type="AlphaFoldDB" id="A0A1I7CY18"/>
<proteinExistence type="predicted"/>
<dbReference type="Proteomes" id="UP000199546">
    <property type="component" value="Unassembled WGS sequence"/>
</dbReference>
<evidence type="ECO:0000313" key="2">
    <source>
        <dbReference type="Proteomes" id="UP000199546"/>
    </source>
</evidence>
<organism evidence="1 2">
    <name type="scientific">Geodermatophilus amargosae</name>
    <dbReference type="NCBI Taxonomy" id="1296565"/>
    <lineage>
        <taxon>Bacteria</taxon>
        <taxon>Bacillati</taxon>
        <taxon>Actinomycetota</taxon>
        <taxon>Actinomycetes</taxon>
        <taxon>Geodermatophilales</taxon>
        <taxon>Geodermatophilaceae</taxon>
        <taxon>Geodermatophilus</taxon>
    </lineage>
</organism>
<sequence>MGARLAAYLSYRDAPAALRWMEAIGFTIFRRSARWSATVNAVRGRFVGARVRPRRGGGRAGPMW</sequence>
<gene>
    <name evidence="1" type="ORF">SAMN05660657_05034</name>
</gene>
<reference evidence="2" key="1">
    <citation type="submission" date="2016-10" db="EMBL/GenBank/DDBJ databases">
        <authorList>
            <person name="Varghese N."/>
            <person name="Submissions S."/>
        </authorList>
    </citation>
    <scope>NUCLEOTIDE SEQUENCE [LARGE SCALE GENOMIC DNA]</scope>
    <source>
        <strain evidence="2">DSM 46136</strain>
    </source>
</reference>
<keyword evidence="2" id="KW-1185">Reference proteome</keyword>
<name>A0A1I7CY18_9ACTN</name>
<protein>
    <submittedName>
        <fullName evidence="1">Uncharacterized protein</fullName>
    </submittedName>
</protein>